<feature type="transmembrane region" description="Helical" evidence="2">
    <location>
        <begin position="188"/>
        <end position="208"/>
    </location>
</feature>
<feature type="transmembrane region" description="Helical" evidence="2">
    <location>
        <begin position="385"/>
        <end position="407"/>
    </location>
</feature>
<dbReference type="Pfam" id="PF07907">
    <property type="entry name" value="YibE_F"/>
    <property type="match status" value="1"/>
</dbReference>
<name>A0A0B4DPU3_PSEPS</name>
<feature type="transmembrane region" description="Helical" evidence="2">
    <location>
        <begin position="160"/>
        <end position="181"/>
    </location>
</feature>
<feature type="region of interest" description="Disordered" evidence="1">
    <location>
        <begin position="416"/>
        <end position="437"/>
    </location>
</feature>
<dbReference type="PANTHER" id="PTHR41771:SF1">
    <property type="entry name" value="MEMBRANE PROTEIN"/>
    <property type="match status" value="1"/>
</dbReference>
<keyword evidence="2" id="KW-1133">Transmembrane helix</keyword>
<feature type="transmembrane region" description="Helical" evidence="2">
    <location>
        <begin position="242"/>
        <end position="261"/>
    </location>
</feature>
<keyword evidence="2" id="KW-0812">Transmembrane</keyword>
<feature type="transmembrane region" description="Helical" evidence="2">
    <location>
        <begin position="343"/>
        <end position="365"/>
    </location>
</feature>
<evidence type="ECO:0000313" key="3">
    <source>
        <dbReference type="EMBL" id="KIC66450.1"/>
    </source>
</evidence>
<feature type="compositionally biased region" description="Basic and acidic residues" evidence="1">
    <location>
        <begin position="425"/>
        <end position="437"/>
    </location>
</feature>
<accession>A0A0B4DPU3</accession>
<feature type="transmembrane region" description="Helical" evidence="2">
    <location>
        <begin position="281"/>
        <end position="302"/>
    </location>
</feature>
<keyword evidence="2" id="KW-0472">Membrane</keyword>
<feature type="transmembrane region" description="Helical" evidence="2">
    <location>
        <begin position="214"/>
        <end position="235"/>
    </location>
</feature>
<reference evidence="3 4" key="1">
    <citation type="submission" date="2014-12" db="EMBL/GenBank/DDBJ databases">
        <title>Genome sequencing of Arthrobacter phenanthrenivorans SWC37.</title>
        <authorList>
            <person name="Tan P.W."/>
            <person name="Chan K.-G."/>
        </authorList>
    </citation>
    <scope>NUCLEOTIDE SEQUENCE [LARGE SCALE GENOMIC DNA]</scope>
    <source>
        <strain evidence="3 4">SWC37</strain>
    </source>
</reference>
<dbReference type="EMBL" id="JWTB01000022">
    <property type="protein sequence ID" value="KIC66450.1"/>
    <property type="molecule type" value="Genomic_DNA"/>
</dbReference>
<comment type="caution">
    <text evidence="3">The sequence shown here is derived from an EMBL/GenBank/DDBJ whole genome shotgun (WGS) entry which is preliminary data.</text>
</comment>
<evidence type="ECO:0000256" key="1">
    <source>
        <dbReference type="SAM" id="MobiDB-lite"/>
    </source>
</evidence>
<feature type="region of interest" description="Disordered" evidence="1">
    <location>
        <begin position="452"/>
        <end position="498"/>
    </location>
</feature>
<dbReference type="AlphaFoldDB" id="A0A0B4DPU3"/>
<dbReference type="InterPro" id="IPR012507">
    <property type="entry name" value="YibE_F"/>
</dbReference>
<sequence>MAARSKANRILAAVLIPLALLTLAGMAALWPSGSKEGISLANPYSTAPGVTFDTGTIQSVVTESCTQGTSQQGTGQQGTGQQNTGQEGTGSQNPGQQGSKCTFAFTEPDKGGSPVKVVINPDVASSHGVKPGDQIRYLNLSNVQGATGSQGSPAYIFVDFVRTLPIVLLAALYAVVVIAVARWRGLRALIGLVGAYFVLVSFLLPGLVEGKPPLLLALVGSTVIMIGVLYFAHGFSARTSTALLGTIFGLAITALLAAWATDAANLAGVGSHDAATLVNTSSNISISGVILCGLIISGLGVLNDVTITQSSAVWELYELAPASSARKLFTSAMRIGRDHIASTVYTIAFAYAGASLPILIIVMLYDRPLMDTLTSAELSEEVIRTLVGSIGLVLAIPVTTLIAVLVVKATGIKAGGAQVPTAGPRNEKHDAGHSRADDVADTGALAAAALAERGRRTATDGAEPPATDAAATDARATAGGSHATDEPATRRGRRAAGG</sequence>
<evidence type="ECO:0000256" key="2">
    <source>
        <dbReference type="SAM" id="Phobius"/>
    </source>
</evidence>
<proteinExistence type="predicted"/>
<evidence type="ECO:0000313" key="4">
    <source>
        <dbReference type="Proteomes" id="UP000031196"/>
    </source>
</evidence>
<dbReference type="Proteomes" id="UP000031196">
    <property type="component" value="Unassembled WGS sequence"/>
</dbReference>
<organism evidence="3 4">
    <name type="scientific">Pseudarthrobacter phenanthrenivorans</name>
    <name type="common">Arthrobacter phenanthrenivorans</name>
    <dbReference type="NCBI Taxonomy" id="361575"/>
    <lineage>
        <taxon>Bacteria</taxon>
        <taxon>Bacillati</taxon>
        <taxon>Actinomycetota</taxon>
        <taxon>Actinomycetes</taxon>
        <taxon>Micrococcales</taxon>
        <taxon>Micrococcaceae</taxon>
        <taxon>Pseudarthrobacter</taxon>
    </lineage>
</organism>
<protein>
    <submittedName>
        <fullName evidence="3">YibE/F family protein</fullName>
    </submittedName>
</protein>
<feature type="region of interest" description="Disordered" evidence="1">
    <location>
        <begin position="64"/>
        <end position="108"/>
    </location>
</feature>
<gene>
    <name evidence="3" type="ORF">RM50_12155</name>
</gene>
<feature type="compositionally biased region" description="Low complexity" evidence="1">
    <location>
        <begin position="66"/>
        <end position="93"/>
    </location>
</feature>
<dbReference type="RefSeq" id="WP_043452898.1">
    <property type="nucleotide sequence ID" value="NZ_JWTB01000022.1"/>
</dbReference>
<dbReference type="PANTHER" id="PTHR41771">
    <property type="entry name" value="MEMBRANE PROTEIN-RELATED"/>
    <property type="match status" value="1"/>
</dbReference>
<feature type="compositionally biased region" description="Low complexity" evidence="1">
    <location>
        <begin position="459"/>
        <end position="480"/>
    </location>
</feature>